<feature type="transmembrane region" description="Helical" evidence="7">
    <location>
        <begin position="383"/>
        <end position="404"/>
    </location>
</feature>
<comment type="caution">
    <text evidence="8">The sequence shown here is derived from an EMBL/GenBank/DDBJ whole genome shotgun (WGS) entry which is preliminary data.</text>
</comment>
<accession>A0A0F5Y7J7</accession>
<keyword evidence="5 7" id="KW-1133">Transmembrane helix</keyword>
<evidence type="ECO:0000256" key="3">
    <source>
        <dbReference type="ARBA" id="ARBA00022475"/>
    </source>
</evidence>
<reference evidence="8 9" key="1">
    <citation type="submission" date="2015-06" db="EMBL/GenBank/DDBJ databases">
        <title>Draft genome assembly of filamentous brackish cyanobacterium Limnoraphis robusta strain CS-951.</title>
        <authorList>
            <person name="Willis A."/>
            <person name="Parks M."/>
            <person name="Burford M.A."/>
        </authorList>
    </citation>
    <scope>NUCLEOTIDE SEQUENCE [LARGE SCALE GENOMIC DNA]</scope>
    <source>
        <strain evidence="8 9">CS-951</strain>
    </source>
</reference>
<name>A0A0F5Y7J7_9CYAN</name>
<evidence type="ECO:0000313" key="8">
    <source>
        <dbReference type="EMBL" id="KKD34602.1"/>
    </source>
</evidence>
<feature type="transmembrane region" description="Helical" evidence="7">
    <location>
        <begin position="294"/>
        <end position="314"/>
    </location>
</feature>
<protein>
    <submittedName>
        <fullName evidence="8">Polysaccharide biosynthesis protein</fullName>
    </submittedName>
</protein>
<keyword evidence="4 7" id="KW-0812">Transmembrane</keyword>
<feature type="transmembrane region" description="Helical" evidence="7">
    <location>
        <begin position="357"/>
        <end position="377"/>
    </location>
</feature>
<dbReference type="GO" id="GO:0005886">
    <property type="term" value="C:plasma membrane"/>
    <property type="evidence" value="ECO:0007669"/>
    <property type="project" value="UniProtKB-SubCell"/>
</dbReference>
<dbReference type="EMBL" id="LATL02000200">
    <property type="protein sequence ID" value="KKD34602.1"/>
    <property type="molecule type" value="Genomic_DNA"/>
</dbReference>
<dbReference type="PATRIC" id="fig|1637645.4.peg.3957"/>
<feature type="transmembrane region" description="Helical" evidence="7">
    <location>
        <begin position="41"/>
        <end position="61"/>
    </location>
</feature>
<evidence type="ECO:0000256" key="4">
    <source>
        <dbReference type="ARBA" id="ARBA00022692"/>
    </source>
</evidence>
<feature type="transmembrane region" description="Helical" evidence="7">
    <location>
        <begin position="326"/>
        <end position="345"/>
    </location>
</feature>
<dbReference type="PANTHER" id="PTHR30250">
    <property type="entry name" value="PST FAMILY PREDICTED COLANIC ACID TRANSPORTER"/>
    <property type="match status" value="1"/>
</dbReference>
<dbReference type="RefSeq" id="WP_046282273.1">
    <property type="nucleotide sequence ID" value="NZ_LATL02000200.1"/>
</dbReference>
<dbReference type="Proteomes" id="UP000033607">
    <property type="component" value="Unassembled WGS sequence"/>
</dbReference>
<comment type="subcellular location">
    <subcellularLocation>
        <location evidence="1">Cell membrane</location>
        <topology evidence="1">Multi-pass membrane protein</topology>
    </subcellularLocation>
</comment>
<gene>
    <name evidence="8" type="ORF">WN50_29925</name>
</gene>
<sequence>MSSVKKQAVKGTIWTLVGYGGAQGLRLVSNLILTRILVPELFGLMALVHTFIMGVALFSDIGIRPSIIRSPRWNDPVFLNTAWTLQILRSCWIWIGCLILAWPVSQFYNDSRLLWLLPVAALTILINGFASTSLATLSRKLEIGKITIVEFGTQIISLAVTIIWASITPTVWALVGGNIVSSIIKTVWSHRLEPESSNWFAWEKETLKEILSFGRWVFVSTMMTFLASQADRLILGRLFTLQLLGVYTVAFTFADLPRQIVHRISQQIMFPVISKYADLDRPSLRAKILQKRKLLLMGLAVMVTVLASFGDIIIEILYDERYQEAGWMLPILAVGLWPLLLSATIDRALYAIGNPKSVAFGHSLKFLYMITVLPAGYKLFGMVGAITVIAFNDLPSYCAVNYGLWQEKLSCFRQDLLATLLMLGLLFVVCLGRYSLGFGLPIDGVL</sequence>
<evidence type="ECO:0000256" key="6">
    <source>
        <dbReference type="ARBA" id="ARBA00023136"/>
    </source>
</evidence>
<feature type="transmembrane region" description="Helical" evidence="7">
    <location>
        <begin position="82"/>
        <end position="102"/>
    </location>
</feature>
<evidence type="ECO:0000313" key="9">
    <source>
        <dbReference type="Proteomes" id="UP000033607"/>
    </source>
</evidence>
<dbReference type="OrthoDB" id="9770347at2"/>
<feature type="transmembrane region" description="Helical" evidence="7">
    <location>
        <begin position="114"/>
        <end position="134"/>
    </location>
</feature>
<feature type="transmembrane region" description="Helical" evidence="7">
    <location>
        <begin position="416"/>
        <end position="436"/>
    </location>
</feature>
<evidence type="ECO:0000256" key="5">
    <source>
        <dbReference type="ARBA" id="ARBA00022989"/>
    </source>
</evidence>
<keyword evidence="3" id="KW-1003">Cell membrane</keyword>
<dbReference type="Pfam" id="PF13440">
    <property type="entry name" value="Polysacc_synt_3"/>
    <property type="match status" value="1"/>
</dbReference>
<proteinExistence type="inferred from homology"/>
<evidence type="ECO:0000256" key="2">
    <source>
        <dbReference type="ARBA" id="ARBA00007430"/>
    </source>
</evidence>
<evidence type="ECO:0000256" key="1">
    <source>
        <dbReference type="ARBA" id="ARBA00004651"/>
    </source>
</evidence>
<evidence type="ECO:0000256" key="7">
    <source>
        <dbReference type="SAM" id="Phobius"/>
    </source>
</evidence>
<organism evidence="8 9">
    <name type="scientific">Limnoraphis robusta CS-951</name>
    <dbReference type="NCBI Taxonomy" id="1637645"/>
    <lineage>
        <taxon>Bacteria</taxon>
        <taxon>Bacillati</taxon>
        <taxon>Cyanobacteriota</taxon>
        <taxon>Cyanophyceae</taxon>
        <taxon>Oscillatoriophycideae</taxon>
        <taxon>Oscillatoriales</taxon>
        <taxon>Sirenicapillariaceae</taxon>
        <taxon>Limnoraphis</taxon>
    </lineage>
</organism>
<dbReference type="PANTHER" id="PTHR30250:SF10">
    <property type="entry name" value="LIPOPOLYSACCHARIDE BIOSYNTHESIS PROTEIN WZXC"/>
    <property type="match status" value="1"/>
</dbReference>
<keyword evidence="6 7" id="KW-0472">Membrane</keyword>
<dbReference type="AlphaFoldDB" id="A0A0F5Y7J7"/>
<dbReference type="InterPro" id="IPR050833">
    <property type="entry name" value="Poly_Biosynth_Transport"/>
</dbReference>
<comment type="similarity">
    <text evidence="2">Belongs to the polysaccharide synthase family.</text>
</comment>